<organism evidence="1 2">
    <name type="scientific">Streptococcus mitis</name>
    <dbReference type="NCBI Taxonomy" id="28037"/>
    <lineage>
        <taxon>Bacteria</taxon>
        <taxon>Bacillati</taxon>
        <taxon>Bacillota</taxon>
        <taxon>Bacilli</taxon>
        <taxon>Lactobacillales</taxon>
        <taxon>Streptococcaceae</taxon>
        <taxon>Streptococcus</taxon>
        <taxon>Streptococcus mitis group</taxon>
    </lineage>
</organism>
<evidence type="ECO:0000313" key="1">
    <source>
        <dbReference type="EMBL" id="KYF34323.1"/>
    </source>
</evidence>
<sequence length="37" mass="4122">MRWFFVCSAFRAPKTNSEHGLPLGVIISLDGEIITNT</sequence>
<dbReference type="EMBL" id="LROU01000119">
    <property type="protein sequence ID" value="KYF34323.1"/>
    <property type="molecule type" value="Genomic_DNA"/>
</dbReference>
<comment type="caution">
    <text evidence="1">The sequence shown here is derived from an EMBL/GenBank/DDBJ whole genome shotgun (WGS) entry which is preliminary data.</text>
</comment>
<dbReference type="PATRIC" id="fig|28037.235.peg.1575"/>
<protein>
    <submittedName>
        <fullName evidence="1">Uncharacterized protein</fullName>
    </submittedName>
</protein>
<dbReference type="Proteomes" id="UP000075442">
    <property type="component" value="Unassembled WGS sequence"/>
</dbReference>
<proteinExistence type="predicted"/>
<accession>A0A150NLJ9</accession>
<reference evidence="1 2" key="1">
    <citation type="submission" date="2016-01" db="EMBL/GenBank/DDBJ databases">
        <title>Highly variable Streptococcus oralis 1 are common among viridans streptococci isolated from primates.</title>
        <authorList>
            <person name="Denapaite D."/>
            <person name="Rieger M."/>
            <person name="Koendgen S."/>
            <person name="Brueckner R."/>
            <person name="Ochigava I."/>
            <person name="Kappeler P."/>
            <person name="Maetz-Rensing K."/>
            <person name="Leendertz F."/>
        </authorList>
    </citation>
    <scope>NUCLEOTIDE SEQUENCE [LARGE SCALE GENOMIC DNA]</scope>
    <source>
        <strain evidence="1 2">M3-1</strain>
    </source>
</reference>
<name>A0A150NLJ9_STRMT</name>
<evidence type="ECO:0000313" key="2">
    <source>
        <dbReference type="Proteomes" id="UP000075442"/>
    </source>
</evidence>
<dbReference type="AlphaFoldDB" id="A0A150NLJ9"/>
<gene>
    <name evidence="1" type="ORF">SMIM3I_02231</name>
</gene>